<dbReference type="EMBL" id="JBHSZG010000001">
    <property type="protein sequence ID" value="MFC7136519.1"/>
    <property type="molecule type" value="Genomic_DNA"/>
</dbReference>
<keyword evidence="3" id="KW-1185">Reference proteome</keyword>
<feature type="compositionally biased region" description="Low complexity" evidence="1">
    <location>
        <begin position="48"/>
        <end position="85"/>
    </location>
</feature>
<name>A0ABD5XS94_9EURY</name>
<comment type="caution">
    <text evidence="2">The sequence shown here is derived from an EMBL/GenBank/DDBJ whole genome shotgun (WGS) entry which is preliminary data.</text>
</comment>
<evidence type="ECO:0000256" key="1">
    <source>
        <dbReference type="SAM" id="MobiDB-lite"/>
    </source>
</evidence>
<accession>A0ABD5XS94</accession>
<protein>
    <recommendedName>
        <fullName evidence="4">Haloacid dehalogenase-like hydrolase</fullName>
    </recommendedName>
</protein>
<feature type="region of interest" description="Disordered" evidence="1">
    <location>
        <begin position="39"/>
        <end position="95"/>
    </location>
</feature>
<dbReference type="AlphaFoldDB" id="A0ABD5XS94"/>
<evidence type="ECO:0008006" key="4">
    <source>
        <dbReference type="Google" id="ProtNLM"/>
    </source>
</evidence>
<dbReference type="Proteomes" id="UP001596368">
    <property type="component" value="Unassembled WGS sequence"/>
</dbReference>
<reference evidence="2 3" key="1">
    <citation type="journal article" date="2019" name="Int. J. Syst. Evol. Microbiol.">
        <title>The Global Catalogue of Microorganisms (GCM) 10K type strain sequencing project: providing services to taxonomists for standard genome sequencing and annotation.</title>
        <authorList>
            <consortium name="The Broad Institute Genomics Platform"/>
            <consortium name="The Broad Institute Genome Sequencing Center for Infectious Disease"/>
            <person name="Wu L."/>
            <person name="Ma J."/>
        </authorList>
    </citation>
    <scope>NUCLEOTIDE SEQUENCE [LARGE SCALE GENOMIC DNA]</scope>
    <source>
        <strain evidence="2 3">DT92</strain>
    </source>
</reference>
<evidence type="ECO:0000313" key="3">
    <source>
        <dbReference type="Proteomes" id="UP001596368"/>
    </source>
</evidence>
<feature type="compositionally biased region" description="Basic residues" evidence="1">
    <location>
        <begin position="86"/>
        <end position="95"/>
    </location>
</feature>
<proteinExistence type="predicted"/>
<gene>
    <name evidence="2" type="ORF">ACFQRB_08285</name>
</gene>
<evidence type="ECO:0000313" key="2">
    <source>
        <dbReference type="EMBL" id="MFC7136519.1"/>
    </source>
</evidence>
<sequence length="95" mass="9825">MAVLFDLDDTLCVDDQNPAALLAATFDRVGVDPFCDASTLASTGTELGTPTATSSSTASSSASPPSGPPGATRTRPLPTTPSRITRSTRWRRSPT</sequence>
<organism evidence="2 3">
    <name type="scientific">Halobaculum litoreum</name>
    <dbReference type="NCBI Taxonomy" id="3031998"/>
    <lineage>
        <taxon>Archaea</taxon>
        <taxon>Methanobacteriati</taxon>
        <taxon>Methanobacteriota</taxon>
        <taxon>Stenosarchaea group</taxon>
        <taxon>Halobacteria</taxon>
        <taxon>Halobacteriales</taxon>
        <taxon>Haloferacaceae</taxon>
        <taxon>Halobaculum</taxon>
    </lineage>
</organism>